<proteinExistence type="predicted"/>
<dbReference type="InterPro" id="IPR000551">
    <property type="entry name" value="MerR-type_HTH_dom"/>
</dbReference>
<dbReference type="GO" id="GO:0003700">
    <property type="term" value="F:DNA-binding transcription factor activity"/>
    <property type="evidence" value="ECO:0007669"/>
    <property type="project" value="InterPro"/>
</dbReference>
<dbReference type="GO" id="GO:0003677">
    <property type="term" value="F:DNA binding"/>
    <property type="evidence" value="ECO:0007669"/>
    <property type="project" value="UniProtKB-KW"/>
</dbReference>
<dbReference type="CDD" id="cd01106">
    <property type="entry name" value="HTH_TipAL-Mta"/>
    <property type="match status" value="1"/>
</dbReference>
<dbReference type="SMART" id="SM00422">
    <property type="entry name" value="HTH_MERR"/>
    <property type="match status" value="1"/>
</dbReference>
<gene>
    <name evidence="3" type="ORF">FLP15_01525</name>
</gene>
<dbReference type="OrthoDB" id="9814833at2"/>
<dbReference type="KEGG" id="lack:FLP15_01525"/>
<dbReference type="Proteomes" id="UP000315128">
    <property type="component" value="Chromosome"/>
</dbReference>
<evidence type="ECO:0000256" key="1">
    <source>
        <dbReference type="ARBA" id="ARBA00023125"/>
    </source>
</evidence>
<dbReference type="InterPro" id="IPR009061">
    <property type="entry name" value="DNA-bd_dom_put_sf"/>
</dbReference>
<dbReference type="PANTHER" id="PTHR30204">
    <property type="entry name" value="REDOX-CYCLING DRUG-SENSING TRANSCRIPTIONAL ACTIVATOR SOXR"/>
    <property type="match status" value="1"/>
</dbReference>
<evidence type="ECO:0000313" key="3">
    <source>
        <dbReference type="EMBL" id="QDK70095.1"/>
    </source>
</evidence>
<keyword evidence="4" id="KW-1185">Reference proteome</keyword>
<evidence type="ECO:0000259" key="2">
    <source>
        <dbReference type="PROSITE" id="PS50937"/>
    </source>
</evidence>
<dbReference type="SUPFAM" id="SSF46955">
    <property type="entry name" value="Putative DNA-binding domain"/>
    <property type="match status" value="1"/>
</dbReference>
<dbReference type="Pfam" id="PF13411">
    <property type="entry name" value="MerR_1"/>
    <property type="match status" value="1"/>
</dbReference>
<keyword evidence="1" id="KW-0238">DNA-binding</keyword>
<dbReference type="Gene3D" id="1.10.1660.10">
    <property type="match status" value="1"/>
</dbReference>
<organism evidence="3 4">
    <name type="scientific">Lactococcus protaetiae</name>
    <dbReference type="NCBI Taxonomy" id="2592653"/>
    <lineage>
        <taxon>Bacteria</taxon>
        <taxon>Bacillati</taxon>
        <taxon>Bacillota</taxon>
        <taxon>Bacilli</taxon>
        <taxon>Lactobacillales</taxon>
        <taxon>Streptococcaceae</taxon>
        <taxon>Lactococcus</taxon>
    </lineage>
</organism>
<feature type="domain" description="HTH merR-type" evidence="2">
    <location>
        <begin position="1"/>
        <end position="70"/>
    </location>
</feature>
<protein>
    <submittedName>
        <fullName evidence="3">MerR family transcriptional regulator</fullName>
    </submittedName>
</protein>
<accession>A0A514Z668</accession>
<dbReference type="PANTHER" id="PTHR30204:SF90">
    <property type="entry name" value="HTH-TYPE TRANSCRIPTIONAL ACTIVATOR MTA"/>
    <property type="match status" value="1"/>
</dbReference>
<reference evidence="3 4" key="1">
    <citation type="submission" date="2019-07" db="EMBL/GenBank/DDBJ databases">
        <title>Genome sequencing of KACC 19320.</title>
        <authorList>
            <person name="Heo J."/>
            <person name="Kim S.-J."/>
            <person name="Kim J.-S."/>
            <person name="Hong S.-B."/>
            <person name="Kwon S.-W."/>
        </authorList>
    </citation>
    <scope>NUCLEOTIDE SEQUENCE [LARGE SCALE GENOMIC DNA]</scope>
    <source>
        <strain evidence="3 4">KACC 19320</strain>
    </source>
</reference>
<dbReference type="EMBL" id="CP041356">
    <property type="protein sequence ID" value="QDK70095.1"/>
    <property type="molecule type" value="Genomic_DNA"/>
</dbReference>
<dbReference type="PROSITE" id="PS50937">
    <property type="entry name" value="HTH_MERR_2"/>
    <property type="match status" value="1"/>
</dbReference>
<dbReference type="AlphaFoldDB" id="A0A514Z668"/>
<evidence type="ECO:0000313" key="4">
    <source>
        <dbReference type="Proteomes" id="UP000315128"/>
    </source>
</evidence>
<sequence>MYTVHQVAALSCVTVKALHHYDKIGLLVPATRSEAGYRLYDKADLQRLQEILFYKALDFSLTDIQKMLSAPQQRLSNLTAQRRLLTEKIQYLQTLITSLDETISAEIKGEKMTEIALFKGFKTIDEWNHALQEQNEYLQNVYQTQVKVADSDRQNSLTKEAQSFTQQVITALRADRHPSELTEIVRAHLDFQKAYQLPHTADSFVKQTAFFLSDDFHRKMLEDQQAGLAGYLDEVAQAYQKQENS</sequence>
<dbReference type="InterPro" id="IPR047057">
    <property type="entry name" value="MerR_fam"/>
</dbReference>
<dbReference type="RefSeq" id="WP_142765732.1">
    <property type="nucleotide sequence ID" value="NZ_CP041356.1"/>
</dbReference>
<name>A0A514Z668_9LACT</name>